<keyword evidence="3 5" id="KW-1133">Transmembrane helix</keyword>
<feature type="transmembrane region" description="Helical" evidence="5">
    <location>
        <begin position="307"/>
        <end position="334"/>
    </location>
</feature>
<reference evidence="6" key="1">
    <citation type="submission" date="2022-10" db="EMBL/GenBank/DDBJ databases">
        <title>The WGS of Solirubrobacter sp. CPCC 204708.</title>
        <authorList>
            <person name="Jiang Z."/>
        </authorList>
    </citation>
    <scope>NUCLEOTIDE SEQUENCE</scope>
    <source>
        <strain evidence="6">CPCC 204708</strain>
    </source>
</reference>
<feature type="transmembrane region" description="Helical" evidence="5">
    <location>
        <begin position="193"/>
        <end position="214"/>
    </location>
</feature>
<dbReference type="Gene3D" id="1.20.1740.10">
    <property type="entry name" value="Amino acid/polyamine transporter I"/>
    <property type="match status" value="1"/>
</dbReference>
<dbReference type="InterPro" id="IPR002293">
    <property type="entry name" value="AA/rel_permease1"/>
</dbReference>
<comment type="subcellular location">
    <subcellularLocation>
        <location evidence="1">Membrane</location>
        <topology evidence="1">Multi-pass membrane protein</topology>
    </subcellularLocation>
</comment>
<dbReference type="EMBL" id="JAPCID010000052">
    <property type="protein sequence ID" value="MDA0141192.1"/>
    <property type="molecule type" value="Genomic_DNA"/>
</dbReference>
<feature type="transmembrane region" description="Helical" evidence="5">
    <location>
        <begin position="38"/>
        <end position="58"/>
    </location>
</feature>
<accession>A0ABT4RRG5</accession>
<feature type="transmembrane region" description="Helical" evidence="5">
    <location>
        <begin position="226"/>
        <end position="244"/>
    </location>
</feature>
<evidence type="ECO:0000256" key="5">
    <source>
        <dbReference type="SAM" id="Phobius"/>
    </source>
</evidence>
<keyword evidence="4 5" id="KW-0472">Membrane</keyword>
<evidence type="ECO:0000256" key="3">
    <source>
        <dbReference type="ARBA" id="ARBA00022989"/>
    </source>
</evidence>
<dbReference type="Proteomes" id="UP001147700">
    <property type="component" value="Unassembled WGS sequence"/>
</dbReference>
<evidence type="ECO:0000256" key="2">
    <source>
        <dbReference type="ARBA" id="ARBA00022692"/>
    </source>
</evidence>
<feature type="transmembrane region" description="Helical" evidence="5">
    <location>
        <begin position="111"/>
        <end position="135"/>
    </location>
</feature>
<feature type="transmembrane region" description="Helical" evidence="5">
    <location>
        <begin position="448"/>
        <end position="466"/>
    </location>
</feature>
<feature type="transmembrane region" description="Helical" evidence="5">
    <location>
        <begin position="265"/>
        <end position="287"/>
    </location>
</feature>
<dbReference type="Pfam" id="PF13520">
    <property type="entry name" value="AA_permease_2"/>
    <property type="match status" value="1"/>
</dbReference>
<proteinExistence type="predicted"/>
<dbReference type="RefSeq" id="WP_202952391.1">
    <property type="nucleotide sequence ID" value="NZ_JAPCID010000052.1"/>
</dbReference>
<feature type="transmembrane region" description="Helical" evidence="5">
    <location>
        <begin position="422"/>
        <end position="442"/>
    </location>
</feature>
<feature type="transmembrane region" description="Helical" evidence="5">
    <location>
        <begin position="363"/>
        <end position="382"/>
    </location>
</feature>
<keyword evidence="7" id="KW-1185">Reference proteome</keyword>
<comment type="caution">
    <text evidence="6">The sequence shown here is derived from an EMBL/GenBank/DDBJ whole genome shotgun (WGS) entry which is preliminary data.</text>
</comment>
<dbReference type="PANTHER" id="PTHR43243">
    <property type="entry name" value="INNER MEMBRANE TRANSPORTER YGJI-RELATED"/>
    <property type="match status" value="1"/>
</dbReference>
<organism evidence="6 7">
    <name type="scientific">Solirubrobacter deserti</name>
    <dbReference type="NCBI Taxonomy" id="2282478"/>
    <lineage>
        <taxon>Bacteria</taxon>
        <taxon>Bacillati</taxon>
        <taxon>Actinomycetota</taxon>
        <taxon>Thermoleophilia</taxon>
        <taxon>Solirubrobacterales</taxon>
        <taxon>Solirubrobacteraceae</taxon>
        <taxon>Solirubrobacter</taxon>
    </lineage>
</organism>
<keyword evidence="2 5" id="KW-0812">Transmembrane</keyword>
<feature type="transmembrane region" description="Helical" evidence="5">
    <location>
        <begin position="64"/>
        <end position="90"/>
    </location>
</feature>
<feature type="transmembrane region" description="Helical" evidence="5">
    <location>
        <begin position="388"/>
        <end position="410"/>
    </location>
</feature>
<name>A0ABT4RRG5_9ACTN</name>
<evidence type="ECO:0000313" key="6">
    <source>
        <dbReference type="EMBL" id="MDA0141192.1"/>
    </source>
</evidence>
<gene>
    <name evidence="6" type="ORF">OJ962_27085</name>
</gene>
<feature type="transmembrane region" description="Helical" evidence="5">
    <location>
        <begin position="163"/>
        <end position="181"/>
    </location>
</feature>
<sequence length="479" mass="50433">MGASRSTTGPFAVKDHSRLIADTEAGAEEGGLKRAVGALDLTALGIGAVIGTGIFVVIGEGIGLAGPAVILSFVLAAVTCVFSALCYAELASSIPVSGSAYTYAYATLGELVAWIIGWDLILEYGVAVAAVAVGWGGNLNEFLDNTFGFALPESIANPPEEGGTVNLPAVVIVACVTFLLVRGVRETAKANFFMVIFKLLILAFFIVVAFATAFSADNLSPFAPEGVNGVVSAAAVIFFAYIGFDAVSTGAEEARQPRRDLPIAIIGSLIICTIVYILVSIAAVGSLDAKALQESEAPLAAALDEGAGISWGASIVALGALVAITSVLLTIFYGQTRIFFAMARDGLMPRNIAKVNPRTGTPAKLTIGLGVFIAALAAFVPLSEIVQLVNIGTLFAFLLVNIGVVILRITHPDMERPFRVPLAWPVPIFPLIGVGLIIYLMQELPAATWWRFGIWLAIGIAFYFLYGRRHSVLQREHRS</sequence>
<evidence type="ECO:0000313" key="7">
    <source>
        <dbReference type="Proteomes" id="UP001147700"/>
    </source>
</evidence>
<evidence type="ECO:0000256" key="1">
    <source>
        <dbReference type="ARBA" id="ARBA00004141"/>
    </source>
</evidence>
<dbReference type="PANTHER" id="PTHR43243:SF24">
    <property type="entry name" value="CATIONIC AMINO ACID TRANSPORT INTEGRAL MEMBRANE PROTEIN ROCE-RELATED"/>
    <property type="match status" value="1"/>
</dbReference>
<protein>
    <submittedName>
        <fullName evidence="6">Amino acid permease</fullName>
    </submittedName>
</protein>
<evidence type="ECO:0000256" key="4">
    <source>
        <dbReference type="ARBA" id="ARBA00023136"/>
    </source>
</evidence>
<dbReference type="PIRSF" id="PIRSF006060">
    <property type="entry name" value="AA_transporter"/>
    <property type="match status" value="1"/>
</dbReference>